<organism evidence="1 2">
    <name type="scientific">Candidatus Defluviibacterium haderslevense</name>
    <dbReference type="NCBI Taxonomy" id="2981993"/>
    <lineage>
        <taxon>Bacteria</taxon>
        <taxon>Pseudomonadati</taxon>
        <taxon>Bacteroidota</taxon>
        <taxon>Saprospiria</taxon>
        <taxon>Saprospirales</taxon>
        <taxon>Saprospiraceae</taxon>
        <taxon>Candidatus Defluviibacterium</taxon>
    </lineage>
</organism>
<evidence type="ECO:0000313" key="1">
    <source>
        <dbReference type="EMBL" id="MBK9715991.1"/>
    </source>
</evidence>
<name>A0A9D7XCY0_9BACT</name>
<gene>
    <name evidence="1" type="ORF">IPO85_00400</name>
</gene>
<accession>A0A9D7XCY0</accession>
<dbReference type="EMBL" id="JADKFW010000003">
    <property type="protein sequence ID" value="MBK9715991.1"/>
    <property type="molecule type" value="Genomic_DNA"/>
</dbReference>
<dbReference type="AlphaFoldDB" id="A0A9D7XCY0"/>
<protein>
    <submittedName>
        <fullName evidence="1">Uncharacterized protein</fullName>
    </submittedName>
</protein>
<comment type="caution">
    <text evidence="1">The sequence shown here is derived from an EMBL/GenBank/DDBJ whole genome shotgun (WGS) entry which is preliminary data.</text>
</comment>
<proteinExistence type="predicted"/>
<dbReference type="Proteomes" id="UP000808349">
    <property type="component" value="Unassembled WGS sequence"/>
</dbReference>
<sequence>MSVTIDSIGPFSYLVYGWDRCGYVKLSYKDYVTNYPCDSICIRRIIRMWSATDSIGNNANVFRYDLCFLRPTEVDIVYPHHYDDFDRPYIK</sequence>
<reference evidence="1 2" key="1">
    <citation type="submission" date="2020-10" db="EMBL/GenBank/DDBJ databases">
        <title>Connecting structure to function with the recovery of over 1000 high-quality activated sludge metagenome-assembled genomes encoding full-length rRNA genes using long-read sequencing.</title>
        <authorList>
            <person name="Singleton C.M."/>
            <person name="Petriglieri F."/>
            <person name="Kristensen J.M."/>
            <person name="Kirkegaard R.H."/>
            <person name="Michaelsen T.Y."/>
            <person name="Andersen M.H."/>
            <person name="Karst S.M."/>
            <person name="Dueholm M.S."/>
            <person name="Nielsen P.H."/>
            <person name="Albertsen M."/>
        </authorList>
    </citation>
    <scope>NUCLEOTIDE SEQUENCE [LARGE SCALE GENOMIC DNA]</scope>
    <source>
        <strain evidence="1">Ribe_18-Q3-R11-54_BAT3C.373</strain>
    </source>
</reference>
<evidence type="ECO:0000313" key="2">
    <source>
        <dbReference type="Proteomes" id="UP000808349"/>
    </source>
</evidence>